<keyword evidence="3" id="KW-0813">Transport</keyword>
<dbReference type="InterPro" id="IPR051906">
    <property type="entry name" value="TolC-like"/>
</dbReference>
<evidence type="ECO:0000256" key="5">
    <source>
        <dbReference type="ARBA" id="ARBA00022692"/>
    </source>
</evidence>
<comment type="similarity">
    <text evidence="2">Belongs to the outer membrane factor (OMF) (TC 1.B.17) family.</text>
</comment>
<dbReference type="GO" id="GO:0009279">
    <property type="term" value="C:cell outer membrane"/>
    <property type="evidence" value="ECO:0007669"/>
    <property type="project" value="UniProtKB-SubCell"/>
</dbReference>
<dbReference type="OrthoDB" id="367883at2"/>
<dbReference type="InterPro" id="IPR003423">
    <property type="entry name" value="OMP_efflux"/>
</dbReference>
<dbReference type="PANTHER" id="PTHR30026">
    <property type="entry name" value="OUTER MEMBRANE PROTEIN TOLC"/>
    <property type="match status" value="1"/>
</dbReference>
<dbReference type="AlphaFoldDB" id="A0A327NMA3"/>
<reference evidence="8 9" key="1">
    <citation type="submission" date="2018-06" db="EMBL/GenBank/DDBJ databases">
        <title>Spirosoma sp. HMF3257 Genome sequencing and assembly.</title>
        <authorList>
            <person name="Kang H."/>
            <person name="Cha I."/>
            <person name="Kim H."/>
            <person name="Kang J."/>
            <person name="Joh K."/>
        </authorList>
    </citation>
    <scope>NUCLEOTIDE SEQUENCE [LARGE SCALE GENOMIC DNA]</scope>
    <source>
        <strain evidence="8 9">HMF3257</strain>
    </source>
</reference>
<protein>
    <submittedName>
        <fullName evidence="8">TolC family protein</fullName>
    </submittedName>
</protein>
<dbReference type="Proteomes" id="UP000249016">
    <property type="component" value="Unassembled WGS sequence"/>
</dbReference>
<dbReference type="EMBL" id="QLII01000001">
    <property type="protein sequence ID" value="RAI76470.1"/>
    <property type="molecule type" value="Genomic_DNA"/>
</dbReference>
<dbReference type="RefSeq" id="WP_111346142.1">
    <property type="nucleotide sequence ID" value="NZ_QLII01000001.1"/>
</dbReference>
<name>A0A327NMA3_9BACT</name>
<dbReference type="GO" id="GO:0015288">
    <property type="term" value="F:porin activity"/>
    <property type="evidence" value="ECO:0007669"/>
    <property type="project" value="TreeGrafter"/>
</dbReference>
<dbReference type="GO" id="GO:1990281">
    <property type="term" value="C:efflux pump complex"/>
    <property type="evidence" value="ECO:0007669"/>
    <property type="project" value="TreeGrafter"/>
</dbReference>
<gene>
    <name evidence="8" type="ORF">HMF3257_24075</name>
</gene>
<evidence type="ECO:0000256" key="4">
    <source>
        <dbReference type="ARBA" id="ARBA00022452"/>
    </source>
</evidence>
<evidence type="ECO:0000313" key="9">
    <source>
        <dbReference type="Proteomes" id="UP000249016"/>
    </source>
</evidence>
<evidence type="ECO:0000256" key="3">
    <source>
        <dbReference type="ARBA" id="ARBA00022448"/>
    </source>
</evidence>
<dbReference type="Pfam" id="PF02321">
    <property type="entry name" value="OEP"/>
    <property type="match status" value="2"/>
</dbReference>
<organism evidence="8 9">
    <name type="scientific">Spirosoma telluris</name>
    <dbReference type="NCBI Taxonomy" id="2183553"/>
    <lineage>
        <taxon>Bacteria</taxon>
        <taxon>Pseudomonadati</taxon>
        <taxon>Bacteroidota</taxon>
        <taxon>Cytophagia</taxon>
        <taxon>Cytophagales</taxon>
        <taxon>Cytophagaceae</taxon>
        <taxon>Spirosoma</taxon>
    </lineage>
</organism>
<keyword evidence="4" id="KW-1134">Transmembrane beta strand</keyword>
<keyword evidence="5" id="KW-0812">Transmembrane</keyword>
<comment type="caution">
    <text evidence="8">The sequence shown here is derived from an EMBL/GenBank/DDBJ whole genome shotgun (WGS) entry which is preliminary data.</text>
</comment>
<keyword evidence="6" id="KW-0472">Membrane</keyword>
<evidence type="ECO:0000256" key="7">
    <source>
        <dbReference type="ARBA" id="ARBA00023237"/>
    </source>
</evidence>
<evidence type="ECO:0000256" key="1">
    <source>
        <dbReference type="ARBA" id="ARBA00004442"/>
    </source>
</evidence>
<keyword evidence="9" id="KW-1185">Reference proteome</keyword>
<dbReference type="PANTHER" id="PTHR30026:SF20">
    <property type="entry name" value="OUTER MEMBRANE PROTEIN TOLC"/>
    <property type="match status" value="1"/>
</dbReference>
<dbReference type="GO" id="GO:0015562">
    <property type="term" value="F:efflux transmembrane transporter activity"/>
    <property type="evidence" value="ECO:0007669"/>
    <property type="project" value="InterPro"/>
</dbReference>
<sequence>MRHTNYIVVLFLTLEHLAFGQMALAQVRQLTMDDAVRLALDKNRDLQVATLETSKSAQKVVEARGYALPTVAASAQYLYYFNKQISFLPGSFVGLGDDQLATFRVGGSNALLGGVAVSQPLFQASVRSGIRSAQIDESATGEALSTVRANVVTDVKKAYLDVLITQEQLRLQQQSIVRNEQALKDSRSLLAQGRVSRVDTLRAFVTVENLRPMLIQLTNRIGITKTILKQTMGLDEQEVIELQDSLRYNQALFVSLGTDAFLDAVQTRPEVRRLELLEKLNQEQIVQQIAEKQPKLSAIGLAQAQSQANNFKLGDYKWPVSSYIGLQVNVPIFTGFRTNARIQQAQITRQQSNTQLANLKEIVRAQVKIGLANVEEARLRIQTQQQTISVAELGYRITRDRWKQGIASRLDMSDAELSLTQAKSNYLQAVYDYLTATVNLDKVLGKIK</sequence>
<evidence type="ECO:0000313" key="8">
    <source>
        <dbReference type="EMBL" id="RAI76470.1"/>
    </source>
</evidence>
<evidence type="ECO:0000256" key="6">
    <source>
        <dbReference type="ARBA" id="ARBA00023136"/>
    </source>
</evidence>
<dbReference type="Gene3D" id="1.20.1600.10">
    <property type="entry name" value="Outer membrane efflux proteins (OEP)"/>
    <property type="match status" value="1"/>
</dbReference>
<dbReference type="SUPFAM" id="SSF56954">
    <property type="entry name" value="Outer membrane efflux proteins (OEP)"/>
    <property type="match status" value="1"/>
</dbReference>
<keyword evidence="7" id="KW-0998">Cell outer membrane</keyword>
<comment type="subcellular location">
    <subcellularLocation>
        <location evidence="1">Cell outer membrane</location>
    </subcellularLocation>
</comment>
<proteinExistence type="inferred from homology"/>
<evidence type="ECO:0000256" key="2">
    <source>
        <dbReference type="ARBA" id="ARBA00007613"/>
    </source>
</evidence>
<accession>A0A327NMA3</accession>